<proteinExistence type="predicted"/>
<gene>
    <name evidence="3" type="ORF">CLUMA_CG016752</name>
</gene>
<accession>A0A1J1IVP6</accession>
<evidence type="ECO:0000313" key="3">
    <source>
        <dbReference type="EMBL" id="CRL03214.1"/>
    </source>
</evidence>
<feature type="region of interest" description="Disordered" evidence="2">
    <location>
        <begin position="70"/>
        <end position="93"/>
    </location>
</feature>
<feature type="compositionally biased region" description="Basic and acidic residues" evidence="2">
    <location>
        <begin position="363"/>
        <end position="375"/>
    </location>
</feature>
<feature type="region of interest" description="Disordered" evidence="2">
    <location>
        <begin position="362"/>
        <end position="403"/>
    </location>
</feature>
<evidence type="ECO:0000313" key="4">
    <source>
        <dbReference type="Proteomes" id="UP000183832"/>
    </source>
</evidence>
<feature type="compositionally biased region" description="Acidic residues" evidence="2">
    <location>
        <begin position="383"/>
        <end position="403"/>
    </location>
</feature>
<sequence>MTRPASSSAIPSDTMRISTPFVFTHRSDLTSDRNIQRALKDFPEIPSKECSEGFIKFSNNSARIQEIEHSEKATQIEPEADEPKRHENVTQNDGNHIKIYAEIAELHEKIKELNEKLKNVVEIDVVTRKMKECQAEHGKLLNTLDEERNKIKVLEDRSNEVKALQKVIEDFKQELIRIKRENVELSTQCENHAALNNEVSLCKQHMNELKQLLEVKEKSLQNEQAGRMSIEHSQEELLKKMKEVQRENDEFAVRLEGLKTENEDFLRRHKQLESRIQFLEGHSTEQQKKTFYSIQSTSADSTILKSDKTTSTLPSSHVKRATTSKEIKLETNEEKENFNDSHDQINMSTSSAIAFADTFSRSVSKDDKSIDDPLDTRTFSIEQESDPEGISELLEDNEIELDR</sequence>
<dbReference type="EMBL" id="CVRI01000059">
    <property type="protein sequence ID" value="CRL03214.1"/>
    <property type="molecule type" value="Genomic_DNA"/>
</dbReference>
<dbReference type="Proteomes" id="UP000183832">
    <property type="component" value="Unassembled WGS sequence"/>
</dbReference>
<keyword evidence="1" id="KW-0175">Coiled coil</keyword>
<evidence type="ECO:0000256" key="1">
    <source>
        <dbReference type="SAM" id="Coils"/>
    </source>
</evidence>
<reference evidence="3 4" key="1">
    <citation type="submission" date="2015-04" db="EMBL/GenBank/DDBJ databases">
        <authorList>
            <person name="Syromyatnikov M.Y."/>
            <person name="Popov V.N."/>
        </authorList>
    </citation>
    <scope>NUCLEOTIDE SEQUENCE [LARGE SCALE GENOMIC DNA]</scope>
</reference>
<name>A0A1J1IVP6_9DIPT</name>
<organism evidence="3 4">
    <name type="scientific">Clunio marinus</name>
    <dbReference type="NCBI Taxonomy" id="568069"/>
    <lineage>
        <taxon>Eukaryota</taxon>
        <taxon>Metazoa</taxon>
        <taxon>Ecdysozoa</taxon>
        <taxon>Arthropoda</taxon>
        <taxon>Hexapoda</taxon>
        <taxon>Insecta</taxon>
        <taxon>Pterygota</taxon>
        <taxon>Neoptera</taxon>
        <taxon>Endopterygota</taxon>
        <taxon>Diptera</taxon>
        <taxon>Nematocera</taxon>
        <taxon>Chironomoidea</taxon>
        <taxon>Chironomidae</taxon>
        <taxon>Clunio</taxon>
    </lineage>
</organism>
<protein>
    <submittedName>
        <fullName evidence="3">CLUMA_CG016752, isoform A</fullName>
    </submittedName>
</protein>
<keyword evidence="4" id="KW-1185">Reference proteome</keyword>
<dbReference type="AlphaFoldDB" id="A0A1J1IVP6"/>
<evidence type="ECO:0000256" key="2">
    <source>
        <dbReference type="SAM" id="MobiDB-lite"/>
    </source>
</evidence>
<feature type="coiled-coil region" evidence="1">
    <location>
        <begin position="96"/>
        <end position="282"/>
    </location>
</feature>